<evidence type="ECO:0000313" key="9">
    <source>
        <dbReference type="Proteomes" id="UP000427906"/>
    </source>
</evidence>
<protein>
    <recommendedName>
        <fullName evidence="7">Cytochrome c7-like domain-containing protein</fullName>
    </recommendedName>
</protein>
<name>A0A5K7YJB4_9BACT</name>
<feature type="binding site" description="axial binding residue" evidence="6">
    <location>
        <position position="111"/>
    </location>
    <ligand>
        <name>heme c</name>
        <dbReference type="ChEBI" id="CHEBI:61717"/>
        <label>1</label>
    </ligand>
    <ligandPart>
        <name>Fe</name>
        <dbReference type="ChEBI" id="CHEBI:18248"/>
    </ligandPart>
</feature>
<feature type="binding site" description="axial binding residue" evidence="6">
    <location>
        <position position="89"/>
    </location>
    <ligand>
        <name>heme c</name>
        <dbReference type="ChEBI" id="CHEBI:61717"/>
        <label>1</label>
    </ligand>
    <ligandPart>
        <name>Fe</name>
        <dbReference type="ChEBI" id="CHEBI:18248"/>
    </ligandPart>
</feature>
<dbReference type="KEGG" id="dalk:DSCA_32060"/>
<gene>
    <name evidence="8" type="ORF">DSCA_32060</name>
</gene>
<dbReference type="InterPro" id="IPR002322">
    <property type="entry name" value="Cyt_c_III"/>
</dbReference>
<feature type="binding site" description="axial binding residue" evidence="6">
    <location>
        <position position="46"/>
    </location>
    <ligand>
        <name>heme c</name>
        <dbReference type="ChEBI" id="CHEBI:61717"/>
        <label>1</label>
    </ligand>
    <ligandPart>
        <name>Fe</name>
        <dbReference type="ChEBI" id="CHEBI:18248"/>
    </ligandPart>
</feature>
<proteinExistence type="predicted"/>
<keyword evidence="4" id="KW-0249">Electron transport</keyword>
<evidence type="ECO:0000256" key="6">
    <source>
        <dbReference type="PIRSR" id="PIRSR602322-1"/>
    </source>
</evidence>
<keyword evidence="9" id="KW-1185">Reference proteome</keyword>
<keyword evidence="2 6" id="KW-0349">Heme</keyword>
<evidence type="ECO:0000256" key="5">
    <source>
        <dbReference type="ARBA" id="ARBA00023004"/>
    </source>
</evidence>
<dbReference type="GO" id="GO:0020037">
    <property type="term" value="F:heme binding"/>
    <property type="evidence" value="ECO:0007669"/>
    <property type="project" value="InterPro"/>
</dbReference>
<feature type="domain" description="Cytochrome c7-like" evidence="7">
    <location>
        <begin position="43"/>
        <end position="112"/>
    </location>
</feature>
<feature type="binding site" description="axial binding residue" evidence="6">
    <location>
        <position position="112"/>
    </location>
    <ligand>
        <name>heme c</name>
        <dbReference type="ChEBI" id="CHEBI:61717"/>
        <label>1</label>
    </ligand>
    <ligandPart>
        <name>Fe</name>
        <dbReference type="ChEBI" id="CHEBI:18248"/>
    </ligandPart>
</feature>
<dbReference type="RefSeq" id="WP_155317336.1">
    <property type="nucleotide sequence ID" value="NZ_AP021874.1"/>
</dbReference>
<dbReference type="CDD" id="cd08168">
    <property type="entry name" value="Cytochrom_C3"/>
    <property type="match status" value="1"/>
</dbReference>
<evidence type="ECO:0000259" key="7">
    <source>
        <dbReference type="Pfam" id="PF14522"/>
    </source>
</evidence>
<evidence type="ECO:0000256" key="1">
    <source>
        <dbReference type="ARBA" id="ARBA00022448"/>
    </source>
</evidence>
<evidence type="ECO:0000256" key="3">
    <source>
        <dbReference type="ARBA" id="ARBA00022723"/>
    </source>
</evidence>
<dbReference type="GO" id="GO:0009055">
    <property type="term" value="F:electron transfer activity"/>
    <property type="evidence" value="ECO:0007669"/>
    <property type="project" value="InterPro"/>
</dbReference>
<feature type="binding site" description="axial binding residue" evidence="6">
    <location>
        <position position="60"/>
    </location>
    <ligand>
        <name>heme c</name>
        <dbReference type="ChEBI" id="CHEBI:61717"/>
        <label>1</label>
    </ligand>
    <ligandPart>
        <name>Fe</name>
        <dbReference type="ChEBI" id="CHEBI:18248"/>
    </ligandPart>
</feature>
<dbReference type="GO" id="GO:0046872">
    <property type="term" value="F:metal ion binding"/>
    <property type="evidence" value="ECO:0007669"/>
    <property type="project" value="UniProtKB-KW"/>
</dbReference>
<feature type="binding site" description="axial binding residue" evidence="6">
    <location>
        <position position="49"/>
    </location>
    <ligand>
        <name>heme c</name>
        <dbReference type="ChEBI" id="CHEBI:61717"/>
        <label>1</label>
    </ligand>
    <ligandPart>
        <name>Fe</name>
        <dbReference type="ChEBI" id="CHEBI:18248"/>
    </ligandPart>
</feature>
<keyword evidence="3 6" id="KW-0479">Metal-binding</keyword>
<feature type="binding site" description="axial binding residue" evidence="6">
    <location>
        <position position="93"/>
    </location>
    <ligand>
        <name>heme c</name>
        <dbReference type="ChEBI" id="CHEBI:61717"/>
        <label>1</label>
    </ligand>
    <ligandPart>
        <name>Fe</name>
        <dbReference type="ChEBI" id="CHEBI:18248"/>
    </ligandPart>
</feature>
<feature type="binding site" description="axial binding residue" evidence="6">
    <location>
        <position position="92"/>
    </location>
    <ligand>
        <name>heme c</name>
        <dbReference type="ChEBI" id="CHEBI:61717"/>
        <label>1</label>
    </ligand>
    <ligandPart>
        <name>Fe</name>
        <dbReference type="ChEBI" id="CHEBI:18248"/>
    </ligandPart>
</feature>
<dbReference type="InterPro" id="IPR029467">
    <property type="entry name" value="Cyt_c7-like"/>
</dbReference>
<reference evidence="8 9" key="1">
    <citation type="submission" date="2019-11" db="EMBL/GenBank/DDBJ databases">
        <title>Comparative genomics of hydrocarbon-degrading Desulfosarcina strains.</title>
        <authorList>
            <person name="Watanabe M."/>
            <person name="Kojima H."/>
            <person name="Fukui M."/>
        </authorList>
    </citation>
    <scope>NUCLEOTIDE SEQUENCE [LARGE SCALE GENOMIC DNA]</scope>
    <source>
        <strain evidence="8 9">PL12</strain>
    </source>
</reference>
<feature type="binding site" description="axial binding residue" evidence="6">
    <location>
        <position position="108"/>
    </location>
    <ligand>
        <name>heme c</name>
        <dbReference type="ChEBI" id="CHEBI:61717"/>
        <label>1</label>
    </ligand>
    <ligandPart>
        <name>Fe</name>
        <dbReference type="ChEBI" id="CHEBI:18248"/>
    </ligandPart>
</feature>
<feature type="binding site" description="axial binding residue" evidence="6">
    <location>
        <position position="59"/>
    </location>
    <ligand>
        <name>heme c</name>
        <dbReference type="ChEBI" id="CHEBI:61717"/>
        <label>1</label>
    </ligand>
    <ligandPart>
        <name>Fe</name>
        <dbReference type="ChEBI" id="CHEBI:18248"/>
    </ligandPart>
</feature>
<dbReference type="Pfam" id="PF14522">
    <property type="entry name" value="Cytochrome_C7"/>
    <property type="match status" value="1"/>
</dbReference>
<evidence type="ECO:0000256" key="4">
    <source>
        <dbReference type="ARBA" id="ARBA00022982"/>
    </source>
</evidence>
<dbReference type="PRINTS" id="PR00609">
    <property type="entry name" value="CYTOCHROMEC3"/>
</dbReference>
<comment type="cofactor">
    <cofactor evidence="6">
        <name>heme c</name>
        <dbReference type="ChEBI" id="CHEBI:61717"/>
    </cofactor>
    <text evidence="6">Binds 4 heme c groups covalently per monomer.</text>
</comment>
<accession>A0A5K7YJB4</accession>
<keyword evidence="1" id="KW-0813">Transport</keyword>
<evidence type="ECO:0000256" key="2">
    <source>
        <dbReference type="ARBA" id="ARBA00022617"/>
    </source>
</evidence>
<dbReference type="AlphaFoldDB" id="A0A5K7YJB4"/>
<dbReference type="Gene3D" id="3.90.10.10">
    <property type="entry name" value="Cytochrome C3"/>
    <property type="match status" value="1"/>
</dbReference>
<sequence>MKPNPLIITVATALLGVWVVIAAAAKPGPDHIDIYGGTSGKVPFPHARHQERIQDCNVCHSVFARESGAIKRMKEQGALKPKKVMNLQCIKCHKNEKRAGKPYGPVTCSTCHVK</sequence>
<keyword evidence="5 6" id="KW-0408">Iron</keyword>
<feature type="binding site" description="axial binding residue" evidence="6">
    <location>
        <position position="56"/>
    </location>
    <ligand>
        <name>heme c</name>
        <dbReference type="ChEBI" id="CHEBI:61717"/>
        <label>1</label>
    </ligand>
    <ligandPart>
        <name>Fe</name>
        <dbReference type="ChEBI" id="CHEBI:18248"/>
    </ligandPart>
</feature>
<evidence type="ECO:0000313" key="8">
    <source>
        <dbReference type="EMBL" id="BBO69276.1"/>
    </source>
</evidence>
<dbReference type="EMBL" id="AP021874">
    <property type="protein sequence ID" value="BBO69276.1"/>
    <property type="molecule type" value="Genomic_DNA"/>
</dbReference>
<organism evidence="8 9">
    <name type="scientific">Desulfosarcina alkanivorans</name>
    <dbReference type="NCBI Taxonomy" id="571177"/>
    <lineage>
        <taxon>Bacteria</taxon>
        <taxon>Pseudomonadati</taxon>
        <taxon>Thermodesulfobacteriota</taxon>
        <taxon>Desulfobacteria</taxon>
        <taxon>Desulfobacterales</taxon>
        <taxon>Desulfosarcinaceae</taxon>
        <taxon>Desulfosarcina</taxon>
    </lineage>
</organism>
<dbReference type="Proteomes" id="UP000427906">
    <property type="component" value="Chromosome"/>
</dbReference>
<dbReference type="SUPFAM" id="SSF48695">
    <property type="entry name" value="Multiheme cytochromes"/>
    <property type="match status" value="1"/>
</dbReference>
<dbReference type="OrthoDB" id="5421852at2"/>
<dbReference type="InterPro" id="IPR036280">
    <property type="entry name" value="Multihaem_cyt_sf"/>
</dbReference>